<comment type="subcellular location">
    <subcellularLocation>
        <location evidence="1">Cell membrane</location>
        <topology evidence="1">Multi-pass membrane protein</topology>
    </subcellularLocation>
</comment>
<proteinExistence type="predicted"/>
<feature type="transmembrane region" description="Helical" evidence="6">
    <location>
        <begin position="81"/>
        <end position="102"/>
    </location>
</feature>
<dbReference type="EMBL" id="CP055156">
    <property type="protein sequence ID" value="QNF33812.1"/>
    <property type="molecule type" value="Genomic_DNA"/>
</dbReference>
<evidence type="ECO:0000256" key="3">
    <source>
        <dbReference type="ARBA" id="ARBA00022692"/>
    </source>
</evidence>
<keyword evidence="5 6" id="KW-0472">Membrane</keyword>
<dbReference type="PANTHER" id="PTHR30250">
    <property type="entry name" value="PST FAMILY PREDICTED COLANIC ACID TRANSPORTER"/>
    <property type="match status" value="1"/>
</dbReference>
<keyword evidence="4 6" id="KW-1133">Transmembrane helix</keyword>
<protein>
    <submittedName>
        <fullName evidence="7">Oligosaccharide flippase family protein</fullName>
    </submittedName>
</protein>
<dbReference type="GO" id="GO:0005886">
    <property type="term" value="C:plasma membrane"/>
    <property type="evidence" value="ECO:0007669"/>
    <property type="project" value="UniProtKB-SubCell"/>
</dbReference>
<feature type="transmembrane region" description="Helical" evidence="6">
    <location>
        <begin position="421"/>
        <end position="439"/>
    </location>
</feature>
<evidence type="ECO:0000256" key="6">
    <source>
        <dbReference type="SAM" id="Phobius"/>
    </source>
</evidence>
<feature type="transmembrane region" description="Helical" evidence="6">
    <location>
        <begin position="388"/>
        <end position="409"/>
    </location>
</feature>
<evidence type="ECO:0000256" key="5">
    <source>
        <dbReference type="ARBA" id="ARBA00023136"/>
    </source>
</evidence>
<evidence type="ECO:0000313" key="8">
    <source>
        <dbReference type="Proteomes" id="UP000515237"/>
    </source>
</evidence>
<feature type="transmembrane region" description="Helical" evidence="6">
    <location>
        <begin position="173"/>
        <end position="194"/>
    </location>
</feature>
<sequence length="474" mass="54389">MLKKLISHTLIYGLAPQLPKIASLFILPIITKDLTTKDYGIAGLVEAYTGALGAIGGLGLPVVLSNYFIKARTRYKGFWKEIHGILSVWSIAYTFLLALFLYCILPSEANEHLYTIIFLNCLPPLLFNTTNIIGNYYYQLEQKPLVIGIISATSGFVAVFMNLFTISYLKMGYLGWFISSATAVLVTFLFYVYPVYFKHDLSPNFKFKLKRVKKYLKISLPTIPHYYSSYLLDSADRVILGYYKVNINSLGLYNVGYNFGNYIRFLVMAINQAVSPFYLRYYAKGTTSSQYAARDLTFLLQGGVLFICSILALWLKEIFQILISNKELQKGYVVGILIIMAYSYRPMYVGAVNKLFYHEKTSQLWKISFIAGITNLVLNLIFIPIYGIYAAAVTTFLSLLYMGFSAYFLNVFKKIEDVKYYPLRWMLIILFLSTTVFILKDINVRFKITITILFACFISLLLYKLYRELNKENI</sequence>
<keyword evidence="8" id="KW-1185">Reference proteome</keyword>
<dbReference type="KEGG" id="aswu:HUW51_14185"/>
<accession>A0A7G7G9H8</accession>
<evidence type="ECO:0000313" key="7">
    <source>
        <dbReference type="EMBL" id="QNF33812.1"/>
    </source>
</evidence>
<reference evidence="7 8" key="1">
    <citation type="journal article" date="2018" name="Int. J. Syst. Evol. Microbiol.">
        <title>Adhaeribacter swui sp. nov., isolated from wet mud.</title>
        <authorList>
            <person name="Kim D.U."/>
            <person name="Kim K.W."/>
            <person name="Kang M.S."/>
            <person name="Kim J.Y."/>
            <person name="Jang J.H."/>
            <person name="Kim M.K."/>
        </authorList>
    </citation>
    <scope>NUCLEOTIDE SEQUENCE [LARGE SCALE GENOMIC DNA]</scope>
    <source>
        <strain evidence="7 8">KCTC 52873</strain>
    </source>
</reference>
<organism evidence="7 8">
    <name type="scientific">Adhaeribacter swui</name>
    <dbReference type="NCBI Taxonomy" id="2086471"/>
    <lineage>
        <taxon>Bacteria</taxon>
        <taxon>Pseudomonadati</taxon>
        <taxon>Bacteroidota</taxon>
        <taxon>Cytophagia</taxon>
        <taxon>Cytophagales</taxon>
        <taxon>Hymenobacteraceae</taxon>
        <taxon>Adhaeribacter</taxon>
    </lineage>
</organism>
<evidence type="ECO:0000256" key="1">
    <source>
        <dbReference type="ARBA" id="ARBA00004651"/>
    </source>
</evidence>
<dbReference type="InterPro" id="IPR002797">
    <property type="entry name" value="Polysacc_synth"/>
</dbReference>
<feature type="transmembrane region" description="Helical" evidence="6">
    <location>
        <begin position="262"/>
        <end position="283"/>
    </location>
</feature>
<dbReference type="RefSeq" id="WP_185270294.1">
    <property type="nucleotide sequence ID" value="NZ_CP055156.1"/>
</dbReference>
<dbReference type="Pfam" id="PF01943">
    <property type="entry name" value="Polysacc_synt"/>
    <property type="match status" value="1"/>
</dbReference>
<evidence type="ECO:0000256" key="4">
    <source>
        <dbReference type="ARBA" id="ARBA00022989"/>
    </source>
</evidence>
<dbReference type="InterPro" id="IPR050833">
    <property type="entry name" value="Poly_Biosynth_Transport"/>
</dbReference>
<dbReference type="PANTHER" id="PTHR30250:SF11">
    <property type="entry name" value="O-ANTIGEN TRANSPORTER-RELATED"/>
    <property type="match status" value="1"/>
</dbReference>
<feature type="transmembrane region" description="Helical" evidence="6">
    <location>
        <begin position="331"/>
        <end position="352"/>
    </location>
</feature>
<evidence type="ECO:0000256" key="2">
    <source>
        <dbReference type="ARBA" id="ARBA00022475"/>
    </source>
</evidence>
<dbReference type="Proteomes" id="UP000515237">
    <property type="component" value="Chromosome"/>
</dbReference>
<name>A0A7G7G9H8_9BACT</name>
<keyword evidence="2" id="KW-1003">Cell membrane</keyword>
<feature type="transmembrane region" description="Helical" evidence="6">
    <location>
        <begin position="50"/>
        <end position="69"/>
    </location>
</feature>
<feature type="transmembrane region" description="Helical" evidence="6">
    <location>
        <begin position="364"/>
        <end position="382"/>
    </location>
</feature>
<feature type="transmembrane region" description="Helical" evidence="6">
    <location>
        <begin position="145"/>
        <end position="167"/>
    </location>
</feature>
<feature type="transmembrane region" description="Helical" evidence="6">
    <location>
        <begin position="445"/>
        <end position="466"/>
    </location>
</feature>
<feature type="transmembrane region" description="Helical" evidence="6">
    <location>
        <begin position="295"/>
        <end position="315"/>
    </location>
</feature>
<dbReference type="AlphaFoldDB" id="A0A7G7G9H8"/>
<gene>
    <name evidence="7" type="ORF">HUW51_14185</name>
</gene>
<feature type="transmembrane region" description="Helical" evidence="6">
    <location>
        <begin position="9"/>
        <end position="30"/>
    </location>
</feature>
<keyword evidence="3 6" id="KW-0812">Transmembrane</keyword>